<dbReference type="GO" id="GO:0003676">
    <property type="term" value="F:nucleic acid binding"/>
    <property type="evidence" value="ECO:0007669"/>
    <property type="project" value="InterPro"/>
</dbReference>
<sequence>MKNVYQSLMLLIAGATQQELARQVRYLKVENEILRGKLPKRLTFSQKEKNRIAKFAAKLGSALNELTSIAHPGTIRRWIREAASGVKKSVAKRGRPKTREEIRELVLKMARENDWGYTRIMGELKKLGITPPSRNTIKNILKQNGLDPGPKRGEGTWDDFLKQHASTLWQCDFYAKKALTLKGFRDLYILVFLNVESRRVYITPSTFHPNEEWVKQQAVAFLDHVKESDLDIEMLMHDRDTKFTASFDAVFDQAGAEMKQTAFRSPNTNAFVERVHSDVAAGSAGSLHHLRRTAHGPHRGRGS</sequence>
<feature type="domain" description="Integrase catalytic" evidence="2">
    <location>
        <begin position="146"/>
        <end position="281"/>
    </location>
</feature>
<feature type="region of interest" description="Disordered" evidence="1">
    <location>
        <begin position="284"/>
        <end position="303"/>
    </location>
</feature>
<dbReference type="RefSeq" id="WP_146508627.1">
    <property type="nucleotide sequence ID" value="NZ_SIHI01000001.1"/>
</dbReference>
<reference evidence="3 4" key="1">
    <citation type="submission" date="2019-02" db="EMBL/GenBank/DDBJ databases">
        <title>Deep-cultivation of Planctomycetes and their phenomic and genomic characterization uncovers novel biology.</title>
        <authorList>
            <person name="Wiegand S."/>
            <person name="Jogler M."/>
            <person name="Boedeker C."/>
            <person name="Pinto D."/>
            <person name="Vollmers J."/>
            <person name="Rivas-Marin E."/>
            <person name="Kohn T."/>
            <person name="Peeters S.H."/>
            <person name="Heuer A."/>
            <person name="Rast P."/>
            <person name="Oberbeckmann S."/>
            <person name="Bunk B."/>
            <person name="Jeske O."/>
            <person name="Meyerdierks A."/>
            <person name="Storesund J.E."/>
            <person name="Kallscheuer N."/>
            <person name="Luecker S."/>
            <person name="Lage O.M."/>
            <person name="Pohl T."/>
            <person name="Merkel B.J."/>
            <person name="Hornburger P."/>
            <person name="Mueller R.-W."/>
            <person name="Bruemmer F."/>
            <person name="Labrenz M."/>
            <person name="Spormann A.M."/>
            <person name="Op Den Camp H."/>
            <person name="Overmann J."/>
            <person name="Amann R."/>
            <person name="Jetten M.S.M."/>
            <person name="Mascher T."/>
            <person name="Medema M.H."/>
            <person name="Devos D.P."/>
            <person name="Kaster A.-K."/>
            <person name="Ovreas L."/>
            <person name="Rohde M."/>
            <person name="Galperin M.Y."/>
            <person name="Jogler C."/>
        </authorList>
    </citation>
    <scope>NUCLEOTIDE SEQUENCE [LARGE SCALE GENOMIC DNA]</scope>
    <source>
        <strain evidence="3 4">KOR42</strain>
    </source>
</reference>
<accession>A0A5C5X7T5</accession>
<feature type="compositionally biased region" description="Basic residues" evidence="1">
    <location>
        <begin position="288"/>
        <end position="303"/>
    </location>
</feature>
<evidence type="ECO:0000313" key="4">
    <source>
        <dbReference type="Proteomes" id="UP000317243"/>
    </source>
</evidence>
<proteinExistence type="predicted"/>
<dbReference type="OrthoDB" id="239066at2"/>
<dbReference type="AlphaFoldDB" id="A0A5C5X7T5"/>
<evidence type="ECO:0000259" key="2">
    <source>
        <dbReference type="PROSITE" id="PS50994"/>
    </source>
</evidence>
<keyword evidence="4" id="KW-1185">Reference proteome</keyword>
<protein>
    <submittedName>
        <fullName evidence="3">Integrase core domain protein</fullName>
    </submittedName>
</protein>
<dbReference type="InterPro" id="IPR012337">
    <property type="entry name" value="RNaseH-like_sf"/>
</dbReference>
<evidence type="ECO:0000256" key="1">
    <source>
        <dbReference type="SAM" id="MobiDB-lite"/>
    </source>
</evidence>
<dbReference type="InterPro" id="IPR036397">
    <property type="entry name" value="RNaseH_sf"/>
</dbReference>
<gene>
    <name evidence="3" type="ORF">KOR42_16970</name>
</gene>
<organism evidence="3 4">
    <name type="scientific">Thalassoglobus neptunius</name>
    <dbReference type="NCBI Taxonomy" id="1938619"/>
    <lineage>
        <taxon>Bacteria</taxon>
        <taxon>Pseudomonadati</taxon>
        <taxon>Planctomycetota</taxon>
        <taxon>Planctomycetia</taxon>
        <taxon>Planctomycetales</taxon>
        <taxon>Planctomycetaceae</taxon>
        <taxon>Thalassoglobus</taxon>
    </lineage>
</organism>
<dbReference type="InterPro" id="IPR009057">
    <property type="entry name" value="Homeodomain-like_sf"/>
</dbReference>
<dbReference type="SUPFAM" id="SSF46689">
    <property type="entry name" value="Homeodomain-like"/>
    <property type="match status" value="1"/>
</dbReference>
<evidence type="ECO:0000313" key="3">
    <source>
        <dbReference type="EMBL" id="TWT58323.1"/>
    </source>
</evidence>
<dbReference type="Pfam" id="PF13565">
    <property type="entry name" value="HTH_32"/>
    <property type="match status" value="1"/>
</dbReference>
<dbReference type="GO" id="GO:0015074">
    <property type="term" value="P:DNA integration"/>
    <property type="evidence" value="ECO:0007669"/>
    <property type="project" value="InterPro"/>
</dbReference>
<name>A0A5C5X7T5_9PLAN</name>
<dbReference type="InterPro" id="IPR001584">
    <property type="entry name" value="Integrase_cat-core"/>
</dbReference>
<dbReference type="PROSITE" id="PS50994">
    <property type="entry name" value="INTEGRASE"/>
    <property type="match status" value="1"/>
</dbReference>
<dbReference type="Gene3D" id="3.30.420.10">
    <property type="entry name" value="Ribonuclease H-like superfamily/Ribonuclease H"/>
    <property type="match status" value="1"/>
</dbReference>
<dbReference type="EMBL" id="SIHI01000001">
    <property type="protein sequence ID" value="TWT58323.1"/>
    <property type="molecule type" value="Genomic_DNA"/>
</dbReference>
<dbReference type="Proteomes" id="UP000317243">
    <property type="component" value="Unassembled WGS sequence"/>
</dbReference>
<dbReference type="SUPFAM" id="SSF53098">
    <property type="entry name" value="Ribonuclease H-like"/>
    <property type="match status" value="1"/>
</dbReference>
<comment type="caution">
    <text evidence="3">The sequence shown here is derived from an EMBL/GenBank/DDBJ whole genome shotgun (WGS) entry which is preliminary data.</text>
</comment>